<reference evidence="2" key="1">
    <citation type="submission" date="2020-10" db="EMBL/GenBank/DDBJ databases">
        <authorList>
            <person name="Gilroy R."/>
        </authorList>
    </citation>
    <scope>NUCLEOTIDE SEQUENCE</scope>
    <source>
        <strain evidence="2">ChiSjej4B22-9803</strain>
    </source>
</reference>
<sequence length="216" mass="22459">MKQLLKRTVSALSALAVAMGSVTALAAQTQTGSGYWRQTFDDLVAYAVPDDMYVKYEMTEGESVEMDDAGLADLAGQGVFIGGKSGMLGKADGFFAAEQLGGAAVVGAVDGAEATYLKKATGLGAQVSGSPKVHIGFELAAGDYSAERKLTLDARSKAGSGAQTMALLTVAGETGAVKAGATATDYVMPQNKWVRLPSARFFRRWRSPENMCIPGA</sequence>
<protein>
    <submittedName>
        <fullName evidence="2">Uncharacterized protein</fullName>
    </submittedName>
</protein>
<proteinExistence type="predicted"/>
<comment type="caution">
    <text evidence="2">The sequence shown here is derived from an EMBL/GenBank/DDBJ whole genome shotgun (WGS) entry which is preliminary data.</text>
</comment>
<accession>A0A9D1LUU4</accession>
<evidence type="ECO:0000256" key="1">
    <source>
        <dbReference type="SAM" id="SignalP"/>
    </source>
</evidence>
<dbReference type="EMBL" id="DVND01000112">
    <property type="protein sequence ID" value="HIU48550.1"/>
    <property type="molecule type" value="Genomic_DNA"/>
</dbReference>
<reference evidence="2" key="2">
    <citation type="journal article" date="2021" name="PeerJ">
        <title>Extensive microbial diversity within the chicken gut microbiome revealed by metagenomics and culture.</title>
        <authorList>
            <person name="Gilroy R."/>
            <person name="Ravi A."/>
            <person name="Getino M."/>
            <person name="Pursley I."/>
            <person name="Horton D.L."/>
            <person name="Alikhan N.F."/>
            <person name="Baker D."/>
            <person name="Gharbi K."/>
            <person name="Hall N."/>
            <person name="Watson M."/>
            <person name="Adriaenssens E.M."/>
            <person name="Foster-Nyarko E."/>
            <person name="Jarju S."/>
            <person name="Secka A."/>
            <person name="Antonio M."/>
            <person name="Oren A."/>
            <person name="Chaudhuri R.R."/>
            <person name="La Ragione R."/>
            <person name="Hildebrand F."/>
            <person name="Pallen M.J."/>
        </authorList>
    </citation>
    <scope>NUCLEOTIDE SEQUENCE</scope>
    <source>
        <strain evidence="2">ChiSjej4B22-9803</strain>
    </source>
</reference>
<gene>
    <name evidence="2" type="ORF">IAB04_04250</name>
</gene>
<feature type="signal peptide" evidence="1">
    <location>
        <begin position="1"/>
        <end position="26"/>
    </location>
</feature>
<organism evidence="2 3">
    <name type="scientific">Candidatus Avimonoglobus intestinipullorum</name>
    <dbReference type="NCBI Taxonomy" id="2840699"/>
    <lineage>
        <taxon>Bacteria</taxon>
        <taxon>Bacillati</taxon>
        <taxon>Bacillota</taxon>
        <taxon>Clostridia</taxon>
        <taxon>Eubacteriales</taxon>
        <taxon>Candidatus Avimonoglobus</taxon>
    </lineage>
</organism>
<evidence type="ECO:0000313" key="3">
    <source>
        <dbReference type="Proteomes" id="UP000824111"/>
    </source>
</evidence>
<dbReference type="AlphaFoldDB" id="A0A9D1LUU4"/>
<keyword evidence="1" id="KW-0732">Signal</keyword>
<name>A0A9D1LUU4_9FIRM</name>
<evidence type="ECO:0000313" key="2">
    <source>
        <dbReference type="EMBL" id="HIU48550.1"/>
    </source>
</evidence>
<dbReference type="Proteomes" id="UP000824111">
    <property type="component" value="Unassembled WGS sequence"/>
</dbReference>
<feature type="chain" id="PRO_5039159184" evidence="1">
    <location>
        <begin position="27"/>
        <end position="216"/>
    </location>
</feature>